<keyword evidence="7 17" id="KW-0679">Respiratory chain</keyword>
<proteinExistence type="inferred from homology"/>
<protein>
    <recommendedName>
        <fullName evidence="5 17">NADH-ubiquinone oxidoreductase chain 4</fullName>
        <ecNumber evidence="4 17">7.1.1.2</ecNumber>
    </recommendedName>
</protein>
<dbReference type="GO" id="GO:0042773">
    <property type="term" value="P:ATP synthesis coupled electron transport"/>
    <property type="evidence" value="ECO:0007669"/>
    <property type="project" value="InterPro"/>
</dbReference>
<dbReference type="GO" id="GO:0048039">
    <property type="term" value="F:ubiquinone binding"/>
    <property type="evidence" value="ECO:0007669"/>
    <property type="project" value="TreeGrafter"/>
</dbReference>
<keyword evidence="10 17" id="KW-0249">Electron transport</keyword>
<dbReference type="GO" id="GO:0008137">
    <property type="term" value="F:NADH dehydrogenase (ubiquinone) activity"/>
    <property type="evidence" value="ECO:0007669"/>
    <property type="project" value="UniProtKB-UniRule"/>
</dbReference>
<evidence type="ECO:0000256" key="1">
    <source>
        <dbReference type="ARBA" id="ARBA00003257"/>
    </source>
</evidence>
<evidence type="ECO:0000256" key="14">
    <source>
        <dbReference type="ARBA" id="ARBA00023128"/>
    </source>
</evidence>
<evidence type="ECO:0000313" key="20">
    <source>
        <dbReference type="EMBL" id="AZL93407.1"/>
    </source>
</evidence>
<evidence type="ECO:0000259" key="18">
    <source>
        <dbReference type="Pfam" id="PF00361"/>
    </source>
</evidence>
<dbReference type="InterPro" id="IPR003918">
    <property type="entry name" value="NADH_UbQ_OxRdtase"/>
</dbReference>
<evidence type="ECO:0000256" key="16">
    <source>
        <dbReference type="ARBA" id="ARBA00049551"/>
    </source>
</evidence>
<evidence type="ECO:0000259" key="19">
    <source>
        <dbReference type="Pfam" id="PF01059"/>
    </source>
</evidence>
<feature type="transmembrane region" description="Helical" evidence="17">
    <location>
        <begin position="308"/>
        <end position="327"/>
    </location>
</feature>
<evidence type="ECO:0000256" key="15">
    <source>
        <dbReference type="ARBA" id="ARBA00023136"/>
    </source>
</evidence>
<evidence type="ECO:0000256" key="9">
    <source>
        <dbReference type="ARBA" id="ARBA00022967"/>
    </source>
</evidence>
<evidence type="ECO:0000256" key="11">
    <source>
        <dbReference type="ARBA" id="ARBA00022989"/>
    </source>
</evidence>
<feature type="transmembrane region" description="Helical" evidence="17">
    <location>
        <begin position="347"/>
        <end position="365"/>
    </location>
</feature>
<feature type="transmembrane region" description="Helical" evidence="17">
    <location>
        <begin position="281"/>
        <end position="301"/>
    </location>
</feature>
<comment type="subcellular location">
    <subcellularLocation>
        <location evidence="2 17">Mitochondrion membrane</location>
        <topology evidence="2 17">Multi-pass membrane protein</topology>
    </subcellularLocation>
</comment>
<comment type="function">
    <text evidence="17">Core subunit of the mitochondrial membrane respiratory chain NADH dehydrogenase (Complex I) which catalyzes electron transfer from NADH through the respiratory chain, using ubiquinone as an electron acceptor. Essential for the catalytic activity and assembly of complex I.</text>
</comment>
<feature type="transmembrane region" description="Helical" evidence="17">
    <location>
        <begin position="116"/>
        <end position="135"/>
    </location>
</feature>
<feature type="transmembrane region" description="Helical" evidence="17">
    <location>
        <begin position="254"/>
        <end position="275"/>
    </location>
</feature>
<feature type="transmembrane region" description="Helical" evidence="17">
    <location>
        <begin position="188"/>
        <end position="211"/>
    </location>
</feature>
<feature type="transmembrane region" description="Helical" evidence="17">
    <location>
        <begin position="88"/>
        <end position="109"/>
    </location>
</feature>
<feature type="domain" description="NADH:ubiquinone oxidoreductase chain 4 N-terminal" evidence="19">
    <location>
        <begin position="1"/>
        <end position="106"/>
    </location>
</feature>
<evidence type="ECO:0000256" key="5">
    <source>
        <dbReference type="ARBA" id="ARBA00021006"/>
    </source>
</evidence>
<dbReference type="GO" id="GO:0003954">
    <property type="term" value="F:NADH dehydrogenase activity"/>
    <property type="evidence" value="ECO:0007669"/>
    <property type="project" value="TreeGrafter"/>
</dbReference>
<keyword evidence="8 17" id="KW-0812">Transmembrane</keyword>
<evidence type="ECO:0000256" key="7">
    <source>
        <dbReference type="ARBA" id="ARBA00022660"/>
    </source>
</evidence>
<dbReference type="PRINTS" id="PR01437">
    <property type="entry name" value="NUOXDRDTASE4"/>
</dbReference>
<keyword evidence="9" id="KW-1278">Translocase</keyword>
<dbReference type="InterPro" id="IPR001750">
    <property type="entry name" value="ND/Mrp_TM"/>
</dbReference>
<dbReference type="EC" id="7.1.1.2" evidence="4 17"/>
<evidence type="ECO:0000256" key="12">
    <source>
        <dbReference type="ARBA" id="ARBA00023027"/>
    </source>
</evidence>
<comment type="similarity">
    <text evidence="3 17">Belongs to the complex I subunit 4 family.</text>
</comment>
<gene>
    <name evidence="20" type="primary">nad4</name>
</gene>
<name>A0A3Q8UA21_9HYME</name>
<organism evidence="20">
    <name type="scientific">Habroteleia persimilis</name>
    <dbReference type="NCBI Taxonomy" id="2496286"/>
    <lineage>
        <taxon>Eukaryota</taxon>
        <taxon>Metazoa</taxon>
        <taxon>Ecdysozoa</taxon>
        <taxon>Arthropoda</taxon>
        <taxon>Hexapoda</taxon>
        <taxon>Insecta</taxon>
        <taxon>Pterygota</taxon>
        <taxon>Neoptera</taxon>
        <taxon>Endopterygota</taxon>
        <taxon>Hymenoptera</taxon>
        <taxon>Apocrita</taxon>
        <taxon>Proctotrupomorpha</taxon>
        <taxon>Platygastroidea</taxon>
        <taxon>Scelionidae</taxon>
        <taxon>Scelioninae</taxon>
        <taxon>Habroteleia</taxon>
    </lineage>
</organism>
<feature type="transmembrane region" description="Helical" evidence="17">
    <location>
        <begin position="65"/>
        <end position="82"/>
    </location>
</feature>
<dbReference type="AlphaFoldDB" id="A0A3Q8UA21"/>
<evidence type="ECO:0000256" key="3">
    <source>
        <dbReference type="ARBA" id="ARBA00009025"/>
    </source>
</evidence>
<dbReference type="EMBL" id="MG923508">
    <property type="protein sequence ID" value="AZL93407.1"/>
    <property type="molecule type" value="Genomic_DNA"/>
</dbReference>
<dbReference type="Pfam" id="PF00361">
    <property type="entry name" value="Proton_antipo_M"/>
    <property type="match status" value="1"/>
</dbReference>
<dbReference type="PANTHER" id="PTHR43507">
    <property type="entry name" value="NADH-UBIQUINONE OXIDOREDUCTASE CHAIN 4"/>
    <property type="match status" value="1"/>
</dbReference>
<evidence type="ECO:0000256" key="13">
    <source>
        <dbReference type="ARBA" id="ARBA00023075"/>
    </source>
</evidence>
<evidence type="ECO:0000256" key="6">
    <source>
        <dbReference type="ARBA" id="ARBA00022448"/>
    </source>
</evidence>
<keyword evidence="15 17" id="KW-0472">Membrane</keyword>
<feature type="transmembrane region" description="Helical" evidence="17">
    <location>
        <begin position="30"/>
        <end position="53"/>
    </location>
</feature>
<evidence type="ECO:0000256" key="4">
    <source>
        <dbReference type="ARBA" id="ARBA00012944"/>
    </source>
</evidence>
<keyword evidence="12 17" id="KW-0520">NAD</keyword>
<comment type="function">
    <text evidence="1">Core subunit of the mitochondrial membrane respiratory chain NADH dehydrogenase (Complex I) that is believed to belong to the minimal assembly required for catalysis. Complex I functions in the transfer of electrons from NADH to the respiratory chain. The immediate electron acceptor for the enzyme is believed to be ubiquinone.</text>
</comment>
<dbReference type="Pfam" id="PF01059">
    <property type="entry name" value="Oxidored_q5_N"/>
    <property type="match status" value="1"/>
</dbReference>
<feature type="domain" description="NADH:quinone oxidoreductase/Mrp antiporter transmembrane" evidence="18">
    <location>
        <begin position="110"/>
        <end position="396"/>
    </location>
</feature>
<dbReference type="GO" id="GO:0015990">
    <property type="term" value="P:electron transport coupled proton transport"/>
    <property type="evidence" value="ECO:0007669"/>
    <property type="project" value="TreeGrafter"/>
</dbReference>
<sequence>MMGIMLFLIGMLLMMSILNNKLMLLFMQNLMFMLNFFMFMFLLNMKYINYWLFMYMDYGVDKMSLMMILLSLWILSLMYLSILSMLKIYLKLFIIQMLMLSFSLLMFFISMNLLSFYLFFEMSLIPIFLMILGWGNQPERLQAGVYMFLYTLFFSLPFLIFLINLYLNFNTLMLFMFMMNKFILFNNLFMYMVMLMLFLVKLPIYMVHLWLPKAHVEAPVFGSMILAGVMLKLGGYGVMRIIFLLIYMNLKYNLMLIMFMMISSIIVSMLCIRQIDLKMLIAYSSIVHMGFMMVGVMSLFISGMKGGFIMMISHGLCSSGMFCLLNFNYKRMNSRNLLLNKGLGQFFSIMMMWWFMFCVMNMSAPPSLNLVSEIFLIISMMKFSNYMYMLIFLMAFFSGIYSIFLYSYSQHGKNYFFNYMFMFNTIDEYLLILLHWIPLNLFILNLNLLN</sequence>
<evidence type="ECO:0000256" key="8">
    <source>
        <dbReference type="ARBA" id="ARBA00022692"/>
    </source>
</evidence>
<comment type="catalytic activity">
    <reaction evidence="16 17">
        <text>a ubiquinone + NADH + 5 H(+)(in) = a ubiquinol + NAD(+) + 4 H(+)(out)</text>
        <dbReference type="Rhea" id="RHEA:29091"/>
        <dbReference type="Rhea" id="RHEA-COMP:9565"/>
        <dbReference type="Rhea" id="RHEA-COMP:9566"/>
        <dbReference type="ChEBI" id="CHEBI:15378"/>
        <dbReference type="ChEBI" id="CHEBI:16389"/>
        <dbReference type="ChEBI" id="CHEBI:17976"/>
        <dbReference type="ChEBI" id="CHEBI:57540"/>
        <dbReference type="ChEBI" id="CHEBI:57945"/>
        <dbReference type="EC" id="7.1.1.2"/>
    </reaction>
</comment>
<feature type="transmembrane region" description="Helical" evidence="17">
    <location>
        <begin position="386"/>
        <end position="409"/>
    </location>
</feature>
<keyword evidence="13 17" id="KW-0830">Ubiquinone</keyword>
<dbReference type="PANTHER" id="PTHR43507:SF20">
    <property type="entry name" value="NADH-UBIQUINONE OXIDOREDUCTASE CHAIN 4"/>
    <property type="match status" value="1"/>
</dbReference>
<keyword evidence="14 17" id="KW-0496">Mitochondrion</keyword>
<evidence type="ECO:0000256" key="10">
    <source>
        <dbReference type="ARBA" id="ARBA00022982"/>
    </source>
</evidence>
<evidence type="ECO:0000256" key="17">
    <source>
        <dbReference type="RuleBase" id="RU003297"/>
    </source>
</evidence>
<geneLocation type="mitochondrion" evidence="20"/>
<dbReference type="InterPro" id="IPR000260">
    <property type="entry name" value="NADH4_N"/>
</dbReference>
<feature type="transmembrane region" description="Helical" evidence="17">
    <location>
        <begin position="223"/>
        <end position="247"/>
    </location>
</feature>
<accession>A0A3Q8UA21</accession>
<evidence type="ECO:0000256" key="2">
    <source>
        <dbReference type="ARBA" id="ARBA00004225"/>
    </source>
</evidence>
<feature type="transmembrane region" description="Helical" evidence="17">
    <location>
        <begin position="147"/>
        <end position="167"/>
    </location>
</feature>
<keyword evidence="6 17" id="KW-0813">Transport</keyword>
<dbReference type="GO" id="GO:0031966">
    <property type="term" value="C:mitochondrial membrane"/>
    <property type="evidence" value="ECO:0007669"/>
    <property type="project" value="UniProtKB-SubCell"/>
</dbReference>
<keyword evidence="11 17" id="KW-1133">Transmembrane helix</keyword>
<reference evidence="20" key="1">
    <citation type="journal article" date="2018" name="Mol. Phylogenet. Evol.">
        <title>Mitochondrial phylogenomics of the Hymenoptera.</title>
        <authorList>
            <person name="Tang P."/>
            <person name="Zhu J.C."/>
            <person name="Zheng B.Y."/>
            <person name="Wei S.J."/>
            <person name="Sharkey M."/>
            <person name="Chen X.X."/>
            <person name="Vogler A.P."/>
        </authorList>
    </citation>
    <scope>NUCLEOTIDE SEQUENCE</scope>
</reference>